<dbReference type="RefSeq" id="XP_005652098.1">
    <property type="nucleotide sequence ID" value="XM_005652041.1"/>
</dbReference>
<comment type="caution">
    <text evidence="6">The sequence shown here is derived from an EMBL/GenBank/DDBJ whole genome shotgun (WGS) entry which is preliminary data.</text>
</comment>
<proteinExistence type="predicted"/>
<reference evidence="6 7" key="1">
    <citation type="journal article" date="2012" name="Genome Biol.">
        <title>The genome of the polar eukaryotic microalga coccomyxa subellipsoidea reveals traits of cold adaptation.</title>
        <authorList>
            <person name="Blanc G."/>
            <person name="Agarkova I."/>
            <person name="Grimwood J."/>
            <person name="Kuo A."/>
            <person name="Brueggeman A."/>
            <person name="Dunigan D."/>
            <person name="Gurnon J."/>
            <person name="Ladunga I."/>
            <person name="Lindquist E."/>
            <person name="Lucas S."/>
            <person name="Pangilinan J."/>
            <person name="Proschold T."/>
            <person name="Salamov A."/>
            <person name="Schmutz J."/>
            <person name="Weeks D."/>
            <person name="Yamada T."/>
            <person name="Claverie J.M."/>
            <person name="Grigoriev I."/>
            <person name="Van Etten J."/>
            <person name="Lomsadze A."/>
            <person name="Borodovsky M."/>
        </authorList>
    </citation>
    <scope>NUCLEOTIDE SEQUENCE [LARGE SCALE GENOMIC DNA]</scope>
    <source>
        <strain evidence="6 7">C-169</strain>
    </source>
</reference>
<keyword evidence="1" id="KW-0547">Nucleotide-binding</keyword>
<dbReference type="GeneID" id="17045569"/>
<evidence type="ECO:0000256" key="2">
    <source>
        <dbReference type="ARBA" id="ARBA00023134"/>
    </source>
</evidence>
<dbReference type="KEGG" id="csl:COCSUDRAFT_45911"/>
<evidence type="ECO:0000313" key="6">
    <source>
        <dbReference type="EMBL" id="EIE27554.1"/>
    </source>
</evidence>
<keyword evidence="2" id="KW-0342">GTP-binding</keyword>
<feature type="compositionally biased region" description="Acidic residues" evidence="3">
    <location>
        <begin position="490"/>
        <end position="506"/>
    </location>
</feature>
<dbReference type="InterPro" id="IPR006703">
    <property type="entry name" value="G_AIG1"/>
</dbReference>
<organism evidence="6 7">
    <name type="scientific">Coccomyxa subellipsoidea (strain C-169)</name>
    <name type="common">Green microalga</name>
    <dbReference type="NCBI Taxonomy" id="574566"/>
    <lineage>
        <taxon>Eukaryota</taxon>
        <taxon>Viridiplantae</taxon>
        <taxon>Chlorophyta</taxon>
        <taxon>core chlorophytes</taxon>
        <taxon>Trebouxiophyceae</taxon>
        <taxon>Trebouxiophyceae incertae sedis</taxon>
        <taxon>Coccomyxaceae</taxon>
        <taxon>Coccomyxa</taxon>
        <taxon>Coccomyxa subellipsoidea</taxon>
    </lineage>
</organism>
<feature type="domain" description="AIG1-type G" evidence="5">
    <location>
        <begin position="179"/>
        <end position="399"/>
    </location>
</feature>
<dbReference type="PANTHER" id="PTHR10903:SF149">
    <property type="entry name" value="TRANSLOCASE OF CHLOROPLAST 33, CHLOROPLASTIC"/>
    <property type="match status" value="1"/>
</dbReference>
<feature type="region of interest" description="Disordered" evidence="3">
    <location>
        <begin position="453"/>
        <end position="506"/>
    </location>
</feature>
<dbReference type="PANTHER" id="PTHR10903">
    <property type="entry name" value="GTPASE, IMAP FAMILY MEMBER-RELATED"/>
    <property type="match status" value="1"/>
</dbReference>
<dbReference type="Proteomes" id="UP000007264">
    <property type="component" value="Unassembled WGS sequence"/>
</dbReference>
<dbReference type="AlphaFoldDB" id="I0ZA85"/>
<feature type="compositionally biased region" description="Basic and acidic residues" evidence="3">
    <location>
        <begin position="453"/>
        <end position="471"/>
    </location>
</feature>
<evidence type="ECO:0000256" key="1">
    <source>
        <dbReference type="ARBA" id="ARBA00022741"/>
    </source>
</evidence>
<evidence type="ECO:0000256" key="3">
    <source>
        <dbReference type="SAM" id="MobiDB-lite"/>
    </source>
</evidence>
<gene>
    <name evidence="6" type="ORF">COCSUDRAFT_45911</name>
</gene>
<dbReference type="Gene3D" id="3.40.50.300">
    <property type="entry name" value="P-loop containing nucleotide triphosphate hydrolases"/>
    <property type="match status" value="1"/>
</dbReference>
<dbReference type="InterPro" id="IPR045058">
    <property type="entry name" value="GIMA/IAN/Toc"/>
</dbReference>
<keyword evidence="7" id="KW-1185">Reference proteome</keyword>
<feature type="region of interest" description="Disordered" evidence="3">
    <location>
        <begin position="127"/>
        <end position="155"/>
    </location>
</feature>
<dbReference type="InterPro" id="IPR027417">
    <property type="entry name" value="P-loop_NTPase"/>
</dbReference>
<dbReference type="Pfam" id="PF04548">
    <property type="entry name" value="AIG1"/>
    <property type="match status" value="1"/>
</dbReference>
<sequence length="506" mass="55434">MAATKFAISAVLACLLLAAFRPADADCISSGLSIRNTCSAFISSVKAQTSAINTLDCGSIRNNINSGQYGTPSTACCNDANAFFGANCLNTRFIYNTAISPSYGFTDDSLNAACTQAAALTMTIQEEEYVEDEEYDEEDDEDEYDVEEQDDGDVEEDDMEEMDQLEVLQNAGFIRGLEPLLAGRGGQGASGVGKSSTANSIFAERVANVTALQSDTAKAQCFSRVAAGFTLSIIDTPGVLEGDAINGAALSGIVYEVKGRPVDAVLFLNRLDDFRVDASTVQVIEGITRALGDNIWDNTFIGLTHGRLTSLPDDLTYDEYVDRRAGALRDAIRKHGGAKSAELPVVLIENSSRAATSPEGEKLLGNKRPWLPDLMRQVTQKSLEWAPYRYDPAVVRRNDPNKKCRWLIPLVLLAQIAFKVLVLDRVLEEDGVTGDAYGPYDPEFVQEERERIAREKERERARKRREADKQKQQSASQKKGFAPAAPASVYDDDDEDDDFEDEEDED</sequence>
<evidence type="ECO:0000256" key="4">
    <source>
        <dbReference type="SAM" id="SignalP"/>
    </source>
</evidence>
<evidence type="ECO:0000259" key="5">
    <source>
        <dbReference type="PROSITE" id="PS51720"/>
    </source>
</evidence>
<feature type="signal peptide" evidence="4">
    <location>
        <begin position="1"/>
        <end position="25"/>
    </location>
</feature>
<dbReference type="EMBL" id="AGSI01000001">
    <property type="protein sequence ID" value="EIE27554.1"/>
    <property type="molecule type" value="Genomic_DNA"/>
</dbReference>
<name>I0ZA85_COCSC</name>
<dbReference type="OrthoDB" id="8954335at2759"/>
<evidence type="ECO:0000313" key="7">
    <source>
        <dbReference type="Proteomes" id="UP000007264"/>
    </source>
</evidence>
<keyword evidence="4" id="KW-0732">Signal</keyword>
<dbReference type="PROSITE" id="PS51720">
    <property type="entry name" value="G_AIG1"/>
    <property type="match status" value="1"/>
</dbReference>
<dbReference type="GO" id="GO:0005525">
    <property type="term" value="F:GTP binding"/>
    <property type="evidence" value="ECO:0007669"/>
    <property type="project" value="UniProtKB-KW"/>
</dbReference>
<dbReference type="eggNOG" id="ENOG502QSV2">
    <property type="taxonomic scope" value="Eukaryota"/>
</dbReference>
<dbReference type="SUPFAM" id="SSF52540">
    <property type="entry name" value="P-loop containing nucleoside triphosphate hydrolases"/>
    <property type="match status" value="1"/>
</dbReference>
<dbReference type="STRING" id="574566.I0ZA85"/>
<protein>
    <recommendedName>
        <fullName evidence="5">AIG1-type G domain-containing protein</fullName>
    </recommendedName>
</protein>
<feature type="chain" id="PRO_5003636923" description="AIG1-type G domain-containing protein" evidence="4">
    <location>
        <begin position="26"/>
        <end position="506"/>
    </location>
</feature>
<accession>I0ZA85</accession>